<protein>
    <submittedName>
        <fullName evidence="1">Uncharacterized protein</fullName>
    </submittedName>
</protein>
<dbReference type="Proteomes" id="UP000026960">
    <property type="component" value="Chromosome 8"/>
</dbReference>
<organism evidence="1">
    <name type="scientific">Oryza barthii</name>
    <dbReference type="NCBI Taxonomy" id="65489"/>
    <lineage>
        <taxon>Eukaryota</taxon>
        <taxon>Viridiplantae</taxon>
        <taxon>Streptophyta</taxon>
        <taxon>Embryophyta</taxon>
        <taxon>Tracheophyta</taxon>
        <taxon>Spermatophyta</taxon>
        <taxon>Magnoliopsida</taxon>
        <taxon>Liliopsida</taxon>
        <taxon>Poales</taxon>
        <taxon>Poaceae</taxon>
        <taxon>BOP clade</taxon>
        <taxon>Oryzoideae</taxon>
        <taxon>Oryzeae</taxon>
        <taxon>Oryzinae</taxon>
        <taxon>Oryza</taxon>
    </lineage>
</organism>
<dbReference type="PaxDb" id="65489-OBART08G07710.1"/>
<name>A0A0D3GY05_9ORYZ</name>
<evidence type="ECO:0000313" key="1">
    <source>
        <dbReference type="EnsemblPlants" id="OBART08G07710.1"/>
    </source>
</evidence>
<dbReference type="AlphaFoldDB" id="A0A0D3GY05"/>
<dbReference type="EnsemblPlants" id="OBART08G07710.1">
    <property type="protein sequence ID" value="OBART08G07710.1"/>
    <property type="gene ID" value="OBART08G07710"/>
</dbReference>
<accession>A0A0D3GY05</accession>
<sequence>MQDGYLVTTRWFAPPRRPPTPPPGDVVSVQDGYFASPPHEPPTPLPGDVVSMQDDYFIAAWRVVPPRRPPTPPPGDVVSVTAASSLPGVLHLLASCLRRHRVTLSLCTMATLLPPGGLHLHASRLRRHLEACTSTPAAYVTTDGHFIAAWRLTPPSHASHLRCRWATSSPCWTRFVAA</sequence>
<dbReference type="Gramene" id="OBART08G07710.1">
    <property type="protein sequence ID" value="OBART08G07710.1"/>
    <property type="gene ID" value="OBART08G07710"/>
</dbReference>
<evidence type="ECO:0000313" key="2">
    <source>
        <dbReference type="Proteomes" id="UP000026960"/>
    </source>
</evidence>
<proteinExistence type="predicted"/>
<keyword evidence="2" id="KW-1185">Reference proteome</keyword>
<dbReference type="HOGENOM" id="CLU_1512828_0_0_1"/>
<reference evidence="1" key="2">
    <citation type="submission" date="2015-03" db="UniProtKB">
        <authorList>
            <consortium name="EnsemblPlants"/>
        </authorList>
    </citation>
    <scope>IDENTIFICATION</scope>
</reference>
<reference evidence="1" key="1">
    <citation type="journal article" date="2009" name="Rice">
        <title>De Novo Next Generation Sequencing of Plant Genomes.</title>
        <authorList>
            <person name="Rounsley S."/>
            <person name="Marri P.R."/>
            <person name="Yu Y."/>
            <person name="He R."/>
            <person name="Sisneros N."/>
            <person name="Goicoechea J.L."/>
            <person name="Lee S.J."/>
            <person name="Angelova A."/>
            <person name="Kudrna D."/>
            <person name="Luo M."/>
            <person name="Affourtit J."/>
            <person name="Desany B."/>
            <person name="Knight J."/>
            <person name="Niazi F."/>
            <person name="Egholm M."/>
            <person name="Wing R.A."/>
        </authorList>
    </citation>
    <scope>NUCLEOTIDE SEQUENCE [LARGE SCALE GENOMIC DNA]</scope>
    <source>
        <strain evidence="1">cv. IRGC 105608</strain>
    </source>
</reference>